<reference evidence="3" key="2">
    <citation type="submission" date="2013-07" db="EMBL/GenBank/DDBJ databases">
        <authorList>
            <consortium name="The Broad Institute Genome Sequencing Platform"/>
            <person name="Cuomo C."/>
            <person name="Litvintseva A."/>
            <person name="Chen Y."/>
            <person name="Heitman J."/>
            <person name="Sun S."/>
            <person name="Springer D."/>
            <person name="Dromer F."/>
            <person name="Young S.K."/>
            <person name="Zeng Q."/>
            <person name="Gargeya S."/>
            <person name="Fitzgerald M."/>
            <person name="Abouelleil A."/>
            <person name="Alvarado L."/>
            <person name="Berlin A.M."/>
            <person name="Chapman S.B."/>
            <person name="Dewar J."/>
            <person name="Goldberg J."/>
            <person name="Griggs A."/>
            <person name="Gujja S."/>
            <person name="Hansen M."/>
            <person name="Howarth C."/>
            <person name="Imamovic A."/>
            <person name="Larimer J."/>
            <person name="McCowan C."/>
            <person name="Murphy C."/>
            <person name="Pearson M."/>
            <person name="Priest M."/>
            <person name="Roberts A."/>
            <person name="Saif S."/>
            <person name="Shea T."/>
            <person name="Sykes S."/>
            <person name="Wortman J."/>
            <person name="Nusbaum C."/>
            <person name="Birren B."/>
        </authorList>
    </citation>
    <scope>NUCLEOTIDE SEQUENCE</scope>
    <source>
        <strain evidence="3">CBS 10737</strain>
    </source>
</reference>
<protein>
    <submittedName>
        <fullName evidence="2">Uncharacterized protein</fullName>
    </submittedName>
</protein>
<organism evidence="2">
    <name type="scientific">Kwoniella pini CBS 10737</name>
    <dbReference type="NCBI Taxonomy" id="1296096"/>
    <lineage>
        <taxon>Eukaryota</taxon>
        <taxon>Fungi</taxon>
        <taxon>Dikarya</taxon>
        <taxon>Basidiomycota</taxon>
        <taxon>Agaricomycotina</taxon>
        <taxon>Tremellomycetes</taxon>
        <taxon>Tremellales</taxon>
        <taxon>Cryptococcaceae</taxon>
        <taxon>Kwoniella</taxon>
    </lineage>
</organism>
<dbReference type="KEGG" id="kpin:30170069"/>
<accession>A0A1B9IAG1</accession>
<keyword evidence="4" id="KW-1185">Reference proteome</keyword>
<dbReference type="GeneID" id="30170069"/>
<gene>
    <name evidence="2" type="ORF">I206_01700</name>
    <name evidence="3" type="ORF">I206_103294</name>
</gene>
<evidence type="ECO:0000313" key="4">
    <source>
        <dbReference type="Proteomes" id="UP000094020"/>
    </source>
</evidence>
<dbReference type="AlphaFoldDB" id="A0A1B9IAG1"/>
<evidence type="ECO:0000313" key="3">
    <source>
        <dbReference type="EMBL" id="WWC69355.1"/>
    </source>
</evidence>
<proteinExistence type="predicted"/>
<evidence type="ECO:0000256" key="1">
    <source>
        <dbReference type="SAM" id="MobiDB-lite"/>
    </source>
</evidence>
<reference evidence="2" key="1">
    <citation type="submission" date="2013-07" db="EMBL/GenBank/DDBJ databases">
        <title>The Genome Sequence of Cryptococcus pinus CBS10737.</title>
        <authorList>
            <consortium name="The Broad Institute Genome Sequencing Platform"/>
            <person name="Cuomo C."/>
            <person name="Litvintseva A."/>
            <person name="Chen Y."/>
            <person name="Heitman J."/>
            <person name="Sun S."/>
            <person name="Springer D."/>
            <person name="Dromer F."/>
            <person name="Young S.K."/>
            <person name="Zeng Q."/>
            <person name="Gargeya S."/>
            <person name="Fitzgerald M."/>
            <person name="Abouelleil A."/>
            <person name="Alvarado L."/>
            <person name="Berlin A.M."/>
            <person name="Chapman S.B."/>
            <person name="Dewar J."/>
            <person name="Goldberg J."/>
            <person name="Griggs A."/>
            <person name="Gujja S."/>
            <person name="Hansen M."/>
            <person name="Howarth C."/>
            <person name="Imamovic A."/>
            <person name="Larimer J."/>
            <person name="McCowan C."/>
            <person name="Murphy C."/>
            <person name="Pearson M."/>
            <person name="Priest M."/>
            <person name="Roberts A."/>
            <person name="Saif S."/>
            <person name="Shea T."/>
            <person name="Sykes S."/>
            <person name="Wortman J."/>
            <person name="Nusbaum C."/>
            <person name="Birren B."/>
        </authorList>
    </citation>
    <scope>NUCLEOTIDE SEQUENCE [LARGE SCALE GENOMIC DNA]</scope>
    <source>
        <strain evidence="2">CBS 10737</strain>
    </source>
</reference>
<dbReference type="RefSeq" id="XP_019013630.1">
    <property type="nucleotide sequence ID" value="XM_019153469.1"/>
</dbReference>
<sequence>MSFRAPLLRASLPRSSILSKPLSTTSRPIISSLKPLPTYTKLNNVRYLNTSQIAKLEASKAVGDGGMEEAPHSGINVHKPTSMDS</sequence>
<feature type="region of interest" description="Disordered" evidence="1">
    <location>
        <begin position="64"/>
        <end position="85"/>
    </location>
</feature>
<dbReference type="STRING" id="1296096.A0A1B9IAG1"/>
<reference evidence="3" key="4">
    <citation type="submission" date="2024-02" db="EMBL/GenBank/DDBJ databases">
        <title>Comparative genomics of Cryptococcus and Kwoniella reveals pathogenesis evolution and contrasting modes of karyotype evolution via chromosome fusion or intercentromeric recombination.</title>
        <authorList>
            <person name="Coelho M.A."/>
            <person name="David-Palma M."/>
            <person name="Shea T."/>
            <person name="Bowers K."/>
            <person name="McGinley-Smith S."/>
            <person name="Mohammad A.W."/>
            <person name="Gnirke A."/>
            <person name="Yurkov A.M."/>
            <person name="Nowrousian M."/>
            <person name="Sun S."/>
            <person name="Cuomo C.A."/>
            <person name="Heitman J."/>
        </authorList>
    </citation>
    <scope>NUCLEOTIDE SEQUENCE</scope>
    <source>
        <strain evidence="3">CBS 10737</strain>
    </source>
</reference>
<dbReference type="EMBL" id="KI894008">
    <property type="protein sequence ID" value="OCF52411.1"/>
    <property type="molecule type" value="Genomic_DNA"/>
</dbReference>
<reference evidence="2" key="3">
    <citation type="submission" date="2016-07" db="EMBL/GenBank/DDBJ databases">
        <title>Evolution of pathogenesis and genome organization in the Tremellales.</title>
        <authorList>
            <person name="Cuomo C."/>
            <person name="Litvintseva A."/>
            <person name="Heitman J."/>
            <person name="Chen Y."/>
            <person name="Sun S."/>
            <person name="Springer D."/>
            <person name="Dromer F."/>
            <person name="Young S."/>
            <person name="Zeng Q."/>
            <person name="Chapman S."/>
            <person name="Gujja S."/>
            <person name="Saif S."/>
            <person name="Birren B."/>
        </authorList>
    </citation>
    <scope>NUCLEOTIDE SEQUENCE</scope>
    <source>
        <strain evidence="2">CBS 10737</strain>
    </source>
</reference>
<evidence type="ECO:0000313" key="2">
    <source>
        <dbReference type="EMBL" id="OCF52411.1"/>
    </source>
</evidence>
<dbReference type="OrthoDB" id="2560734at2759"/>
<dbReference type="EMBL" id="CP144522">
    <property type="protein sequence ID" value="WWC69355.1"/>
    <property type="molecule type" value="Genomic_DNA"/>
</dbReference>
<dbReference type="Proteomes" id="UP000094020">
    <property type="component" value="Chromosome 4"/>
</dbReference>
<name>A0A1B9IAG1_9TREE</name>